<feature type="domain" description="4Fe-4S ferredoxin-type" evidence="4">
    <location>
        <begin position="4"/>
        <end position="33"/>
    </location>
</feature>
<feature type="domain" description="4Fe-4S ferredoxin-type" evidence="4">
    <location>
        <begin position="39"/>
        <end position="69"/>
    </location>
</feature>
<keyword evidence="6" id="KW-1185">Reference proteome</keyword>
<dbReference type="SUPFAM" id="SSF54862">
    <property type="entry name" value="4Fe-4S ferredoxins"/>
    <property type="match status" value="1"/>
</dbReference>
<evidence type="ECO:0000256" key="1">
    <source>
        <dbReference type="ARBA" id="ARBA00022723"/>
    </source>
</evidence>
<dbReference type="GO" id="GO:0046872">
    <property type="term" value="F:metal ion binding"/>
    <property type="evidence" value="ECO:0007669"/>
    <property type="project" value="UniProtKB-KW"/>
</dbReference>
<accession>G7V9R5</accession>
<keyword evidence="3" id="KW-0411">Iron-sulfur</keyword>
<dbReference type="InterPro" id="IPR017896">
    <property type="entry name" value="4Fe4S_Fe-S-bd"/>
</dbReference>
<dbReference type="Pfam" id="PF12838">
    <property type="entry name" value="Fer4_7"/>
    <property type="match status" value="1"/>
</dbReference>
<dbReference type="HOGENOM" id="CLU_139698_5_3_0"/>
<evidence type="ECO:0000259" key="4">
    <source>
        <dbReference type="PROSITE" id="PS51379"/>
    </source>
</evidence>
<dbReference type="AlphaFoldDB" id="G7V9R5"/>
<organism evidence="5 6">
    <name type="scientific">Thermovirga lienii (strain ATCC BAA-1197 / DSM 17291 / Cas60314)</name>
    <dbReference type="NCBI Taxonomy" id="580340"/>
    <lineage>
        <taxon>Bacteria</taxon>
        <taxon>Thermotogati</taxon>
        <taxon>Synergistota</taxon>
        <taxon>Synergistia</taxon>
        <taxon>Synergistales</taxon>
        <taxon>Thermovirgaceae</taxon>
        <taxon>Thermovirga</taxon>
    </lineage>
</organism>
<dbReference type="PROSITE" id="PS00198">
    <property type="entry name" value="4FE4S_FER_1"/>
    <property type="match status" value="1"/>
</dbReference>
<dbReference type="GO" id="GO:0051536">
    <property type="term" value="F:iron-sulfur cluster binding"/>
    <property type="evidence" value="ECO:0007669"/>
    <property type="project" value="UniProtKB-KW"/>
</dbReference>
<protein>
    <submittedName>
        <fullName evidence="5">4Fe-4S ferredoxin iron-sulfur binding domain protein</fullName>
    </submittedName>
</protein>
<reference evidence="6" key="1">
    <citation type="submission" date="2011-10" db="EMBL/GenBank/DDBJ databases">
        <title>The complete genome of chromosome of Thermovirga lienii DSM 17291.</title>
        <authorList>
            <consortium name="US DOE Joint Genome Institute (JGI-PGF)"/>
            <person name="Lucas S."/>
            <person name="Copeland A."/>
            <person name="Lapidus A."/>
            <person name="Glavina del Rio T."/>
            <person name="Dalin E."/>
            <person name="Tice H."/>
            <person name="Bruce D."/>
            <person name="Goodwin L."/>
            <person name="Pitluck S."/>
            <person name="Peters L."/>
            <person name="Mikhailova N."/>
            <person name="Saunders E."/>
            <person name="Kyrpides N."/>
            <person name="Mavromatis K."/>
            <person name="Ivanova N."/>
            <person name="Last F.I."/>
            <person name="Brettin T."/>
            <person name="Detter J.C."/>
            <person name="Han C."/>
            <person name="Larimer F."/>
            <person name="Land M."/>
            <person name="Hauser L."/>
            <person name="Markowitz V."/>
            <person name="Cheng J.-F."/>
            <person name="Hugenholtz P."/>
            <person name="Woyke T."/>
            <person name="Wu D."/>
            <person name="Spring S."/>
            <person name="Schroeder M."/>
            <person name="Brambilla E.-M."/>
            <person name="Klenk H.-P."/>
            <person name="Eisen J.A."/>
        </authorList>
    </citation>
    <scope>NUCLEOTIDE SEQUENCE [LARGE SCALE GENOMIC DNA]</scope>
    <source>
        <strain evidence="6">ATCC BAA-1197 / DSM 17291 / Cas60314</strain>
    </source>
</reference>
<reference evidence="5 6" key="2">
    <citation type="journal article" date="2012" name="Stand. Genomic Sci.">
        <title>Genome sequence of the moderately thermophilic, amino-acid-degrading and sulfur-reducing bacterium Thermovirga lienii type strain (Cas60314(T)).</title>
        <authorList>
            <person name="Goker M."/>
            <person name="Saunders E."/>
            <person name="Lapidus A."/>
            <person name="Nolan M."/>
            <person name="Lucas S."/>
            <person name="Hammon N."/>
            <person name="Deshpande S."/>
            <person name="Cheng J.F."/>
            <person name="Han C."/>
            <person name="Tapia R."/>
            <person name="Goodwin L.A."/>
            <person name="Pitluck S."/>
            <person name="Liolios K."/>
            <person name="Mavromatis K."/>
            <person name="Pagani I."/>
            <person name="Ivanova N."/>
            <person name="Mikhailova N."/>
            <person name="Pati A."/>
            <person name="Chen A."/>
            <person name="Palaniappan K."/>
            <person name="Land M."/>
            <person name="Chang Y.J."/>
            <person name="Jeffries C.D."/>
            <person name="Brambilla E.M."/>
            <person name="Rohde M."/>
            <person name="Spring S."/>
            <person name="Detter J.C."/>
            <person name="Woyke T."/>
            <person name="Bristow J."/>
            <person name="Eisen J.A."/>
            <person name="Markowitz V."/>
            <person name="Hugenholtz P."/>
            <person name="Kyrpides N.C."/>
            <person name="Klenk H.P."/>
        </authorList>
    </citation>
    <scope>NUCLEOTIDE SEQUENCE [LARGE SCALE GENOMIC DNA]</scope>
    <source>
        <strain evidence="6">ATCC BAA-1197 / DSM 17291 / Cas60314</strain>
    </source>
</reference>
<evidence type="ECO:0000256" key="3">
    <source>
        <dbReference type="ARBA" id="ARBA00023014"/>
    </source>
</evidence>
<gene>
    <name evidence="5" type="ordered locus">Tlie_0882</name>
</gene>
<evidence type="ECO:0000313" key="6">
    <source>
        <dbReference type="Proteomes" id="UP000005868"/>
    </source>
</evidence>
<dbReference type="InterPro" id="IPR017900">
    <property type="entry name" value="4Fe4S_Fe_S_CS"/>
</dbReference>
<proteinExistence type="predicted"/>
<dbReference type="PROSITE" id="PS51379">
    <property type="entry name" value="4FE4S_FER_2"/>
    <property type="match status" value="2"/>
</dbReference>
<dbReference type="KEGG" id="tli:Tlie_0882"/>
<dbReference type="Proteomes" id="UP000005868">
    <property type="component" value="Chromosome"/>
</dbReference>
<name>G7V9R5_THELD</name>
<dbReference type="EMBL" id="CP003096">
    <property type="protein sequence ID" value="AER66615.1"/>
    <property type="molecule type" value="Genomic_DNA"/>
</dbReference>
<dbReference type="Gene3D" id="3.30.70.20">
    <property type="match status" value="1"/>
</dbReference>
<dbReference type="STRING" id="580340.Tlie_0882"/>
<dbReference type="eggNOG" id="COG1143">
    <property type="taxonomic scope" value="Bacteria"/>
</dbReference>
<keyword evidence="2" id="KW-0408">Iron</keyword>
<keyword evidence="1" id="KW-0479">Metal-binding</keyword>
<evidence type="ECO:0000313" key="5">
    <source>
        <dbReference type="EMBL" id="AER66615.1"/>
    </source>
</evidence>
<sequence>MAKGRIEVFEEYCKSCGLCVAACPMKVLRISDKINSKGYRPVEQFKEGCIACKMCATTCPDAAIEVYKIEDSQ</sequence>
<dbReference type="PANTHER" id="PTHR43122">
    <property type="entry name" value="FERREDOXIN SUBUNIT OF PYRUVATE:FLAVODOXIN OXIDOREDUCTASE-RELATED"/>
    <property type="match status" value="1"/>
</dbReference>
<dbReference type="OrthoDB" id="9804603at2"/>
<evidence type="ECO:0000256" key="2">
    <source>
        <dbReference type="ARBA" id="ARBA00023004"/>
    </source>
</evidence>
<dbReference type="PANTHER" id="PTHR43122:SF1">
    <property type="entry name" value="IRON-SULFUR-BINDING PROTEIN"/>
    <property type="match status" value="1"/>
</dbReference>